<dbReference type="SUPFAM" id="SSF56784">
    <property type="entry name" value="HAD-like"/>
    <property type="match status" value="1"/>
</dbReference>
<dbReference type="OrthoDB" id="1650327at2"/>
<proteinExistence type="predicted"/>
<dbReference type="InterPro" id="IPR006379">
    <property type="entry name" value="HAD-SF_hydro_IIB"/>
</dbReference>
<sequence length="251" mass="28431">MIFVFDLDGTICFDGVKISDDILSALTTLEKRGHPLVFASARPVRDMLSLLEMFPSQFLIGGNGSIVRNFGQIEVVQEISDSDFEYLKRLIKSNDLDYLVDGQWNYSLKNRNDEKTNINCKVDANHLAKNVSMNELTNIIKCSLLNLSVLTEIEGGLSDLTVEIKRDDETQSLDLTAKNVNKYTTFRNYFPQEPYVAIGNDENDIELLRNAKISVAVGNHSELDFADFHMTEKNIAQFLLNFRAFKVSEKS</sequence>
<dbReference type="Pfam" id="PF08282">
    <property type="entry name" value="Hydrolase_3"/>
    <property type="match status" value="1"/>
</dbReference>
<accession>A0A387BDB9</accession>
<reference evidence="1 2" key="1">
    <citation type="submission" date="2018-09" db="EMBL/GenBank/DDBJ databases">
        <title>Genome sequencing of strain 1JSPR-7.</title>
        <authorList>
            <person name="Heo J."/>
            <person name="Kim S.-J."/>
            <person name="Kwon S.-W."/>
        </authorList>
    </citation>
    <scope>NUCLEOTIDE SEQUENCE [LARGE SCALE GENOMIC DNA]</scope>
    <source>
        <strain evidence="1 2">1JSPR-7</strain>
    </source>
</reference>
<organism evidence="1 2">
    <name type="scientific">Lactococcus allomyrinae</name>
    <dbReference type="NCBI Taxonomy" id="2419773"/>
    <lineage>
        <taxon>Bacteria</taxon>
        <taxon>Bacillati</taxon>
        <taxon>Bacillota</taxon>
        <taxon>Bacilli</taxon>
        <taxon>Lactobacillales</taxon>
        <taxon>Streptococcaceae</taxon>
        <taxon>Lactococcus</taxon>
    </lineage>
</organism>
<gene>
    <name evidence="1" type="ORF">D7I46_02430</name>
</gene>
<dbReference type="EMBL" id="CP032627">
    <property type="protein sequence ID" value="AYG00042.1"/>
    <property type="molecule type" value="Genomic_DNA"/>
</dbReference>
<protein>
    <submittedName>
        <fullName evidence="1">HAD-IIB family hydrolase</fullName>
    </submittedName>
</protein>
<dbReference type="Gene3D" id="3.40.50.1000">
    <property type="entry name" value="HAD superfamily/HAD-like"/>
    <property type="match status" value="1"/>
</dbReference>
<keyword evidence="1" id="KW-0378">Hydrolase</keyword>
<dbReference type="InterPro" id="IPR036412">
    <property type="entry name" value="HAD-like_sf"/>
</dbReference>
<dbReference type="PANTHER" id="PTHR10000">
    <property type="entry name" value="PHOSPHOSERINE PHOSPHATASE"/>
    <property type="match status" value="1"/>
</dbReference>
<name>A0A387BDB9_9LACT</name>
<dbReference type="AlphaFoldDB" id="A0A387BDB9"/>
<dbReference type="RefSeq" id="WP_120771430.1">
    <property type="nucleotide sequence ID" value="NZ_CP032627.1"/>
</dbReference>
<dbReference type="GO" id="GO:0016791">
    <property type="term" value="F:phosphatase activity"/>
    <property type="evidence" value="ECO:0007669"/>
    <property type="project" value="TreeGrafter"/>
</dbReference>
<evidence type="ECO:0000313" key="2">
    <source>
        <dbReference type="Proteomes" id="UP000269374"/>
    </source>
</evidence>
<dbReference type="InterPro" id="IPR023214">
    <property type="entry name" value="HAD_sf"/>
</dbReference>
<dbReference type="KEGG" id="lact:D7I46_02430"/>
<dbReference type="PANTHER" id="PTHR10000:SF53">
    <property type="entry name" value="5-AMINO-6-(5-PHOSPHO-D-RIBITYLAMINO)URACIL PHOSPHATASE YBJI-RELATED"/>
    <property type="match status" value="1"/>
</dbReference>
<evidence type="ECO:0000313" key="1">
    <source>
        <dbReference type="EMBL" id="AYG00042.1"/>
    </source>
</evidence>
<keyword evidence="2" id="KW-1185">Reference proteome</keyword>
<dbReference type="NCBIfam" id="TIGR01484">
    <property type="entry name" value="HAD-SF-IIB"/>
    <property type="match status" value="1"/>
</dbReference>
<dbReference type="Gene3D" id="3.30.1240.10">
    <property type="match status" value="1"/>
</dbReference>
<dbReference type="GO" id="GO:0000287">
    <property type="term" value="F:magnesium ion binding"/>
    <property type="evidence" value="ECO:0007669"/>
    <property type="project" value="TreeGrafter"/>
</dbReference>
<dbReference type="GO" id="GO:0005829">
    <property type="term" value="C:cytosol"/>
    <property type="evidence" value="ECO:0007669"/>
    <property type="project" value="TreeGrafter"/>
</dbReference>
<dbReference type="Proteomes" id="UP000269374">
    <property type="component" value="Chromosome"/>
</dbReference>